<dbReference type="InParanoid" id="B2A8B7"/>
<sequence length="100" mass="11668">MNDKEIVLTENLEEGFERALAELKGMAEKQEITPWYSYDVISKDELSQNDLEFQERYYVNLHGLGVKSGAGEIVHQVIIDLFYYGEIDDDLKKIKITFFE</sequence>
<dbReference type="HOGENOM" id="CLU_2302868_0_0_9"/>
<dbReference type="STRING" id="457570.Nther_0898"/>
<dbReference type="KEGG" id="nth:Nther_0898"/>
<accession>B2A8B7</accession>
<dbReference type="EMBL" id="CP001034">
    <property type="protein sequence ID" value="ACB84483.1"/>
    <property type="molecule type" value="Genomic_DNA"/>
</dbReference>
<dbReference type="Proteomes" id="UP000001683">
    <property type="component" value="Chromosome"/>
</dbReference>
<keyword evidence="2" id="KW-1185">Reference proteome</keyword>
<evidence type="ECO:0000313" key="1">
    <source>
        <dbReference type="EMBL" id="ACB84483.1"/>
    </source>
</evidence>
<dbReference type="RefSeq" id="WP_012447361.1">
    <property type="nucleotide sequence ID" value="NC_010718.1"/>
</dbReference>
<protein>
    <submittedName>
        <fullName evidence="1">Uncharacterized protein</fullName>
    </submittedName>
</protein>
<dbReference type="AlphaFoldDB" id="B2A8B7"/>
<gene>
    <name evidence="1" type="ordered locus">Nther_0898</name>
</gene>
<reference evidence="1 2" key="2">
    <citation type="journal article" date="2011" name="J. Bacteriol.">
        <title>Complete genome sequence of the anaerobic, halophilic alkalithermophile Natranaerobius thermophilus JW/NM-WN-LF.</title>
        <authorList>
            <person name="Zhao B."/>
            <person name="Mesbah N.M."/>
            <person name="Dalin E."/>
            <person name="Goodwin L."/>
            <person name="Nolan M."/>
            <person name="Pitluck S."/>
            <person name="Chertkov O."/>
            <person name="Brettin T.S."/>
            <person name="Han J."/>
            <person name="Larimer F.W."/>
            <person name="Land M.L."/>
            <person name="Hauser L."/>
            <person name="Kyrpides N."/>
            <person name="Wiegel J."/>
        </authorList>
    </citation>
    <scope>NUCLEOTIDE SEQUENCE [LARGE SCALE GENOMIC DNA]</scope>
    <source>
        <strain evidence="2">ATCC BAA-1301 / DSM 18059 / JW/NM-WN-LF</strain>
    </source>
</reference>
<reference evidence="1 2" key="1">
    <citation type="submission" date="2008-04" db="EMBL/GenBank/DDBJ databases">
        <title>Complete sequence of chromosome of Natranaerobius thermophilus JW/NM-WN-LF.</title>
        <authorList>
            <consortium name="US DOE Joint Genome Institute"/>
            <person name="Copeland A."/>
            <person name="Lucas S."/>
            <person name="Lapidus A."/>
            <person name="Glavina del Rio T."/>
            <person name="Dalin E."/>
            <person name="Tice H."/>
            <person name="Bruce D."/>
            <person name="Goodwin L."/>
            <person name="Pitluck S."/>
            <person name="Chertkov O."/>
            <person name="Brettin T."/>
            <person name="Detter J.C."/>
            <person name="Han C."/>
            <person name="Kuske C.R."/>
            <person name="Schmutz J."/>
            <person name="Larimer F."/>
            <person name="Land M."/>
            <person name="Hauser L."/>
            <person name="Kyrpides N."/>
            <person name="Lykidis A."/>
            <person name="Mesbah N.M."/>
            <person name="Wiegel J."/>
        </authorList>
    </citation>
    <scope>NUCLEOTIDE SEQUENCE [LARGE SCALE GENOMIC DNA]</scope>
    <source>
        <strain evidence="2">ATCC BAA-1301 / DSM 18059 / JW/NM-WN-LF</strain>
    </source>
</reference>
<evidence type="ECO:0000313" key="2">
    <source>
        <dbReference type="Proteomes" id="UP000001683"/>
    </source>
</evidence>
<dbReference type="OrthoDB" id="10001731at2"/>
<organism evidence="1 2">
    <name type="scientific">Natranaerobius thermophilus (strain ATCC BAA-1301 / DSM 18059 / JW/NM-WN-LF)</name>
    <dbReference type="NCBI Taxonomy" id="457570"/>
    <lineage>
        <taxon>Bacteria</taxon>
        <taxon>Bacillati</taxon>
        <taxon>Bacillota</taxon>
        <taxon>Clostridia</taxon>
        <taxon>Natranaerobiales</taxon>
        <taxon>Natranaerobiaceae</taxon>
        <taxon>Natranaerobius</taxon>
    </lineage>
</organism>
<proteinExistence type="predicted"/>
<name>B2A8B7_NATTJ</name>